<organism evidence="1 2">
    <name type="scientific">Meloidogyne hapla</name>
    <name type="common">Root-knot nematode worm</name>
    <dbReference type="NCBI Taxonomy" id="6305"/>
    <lineage>
        <taxon>Eukaryota</taxon>
        <taxon>Metazoa</taxon>
        <taxon>Ecdysozoa</taxon>
        <taxon>Nematoda</taxon>
        <taxon>Chromadorea</taxon>
        <taxon>Rhabditida</taxon>
        <taxon>Tylenchina</taxon>
        <taxon>Tylenchomorpha</taxon>
        <taxon>Tylenchoidea</taxon>
        <taxon>Meloidogynidae</taxon>
        <taxon>Meloidogyninae</taxon>
        <taxon>Meloidogyne</taxon>
    </lineage>
</organism>
<dbReference type="WBParaSite" id="MhA1_Contig1860.frz3.gene7">
    <property type="protein sequence ID" value="MhA1_Contig1860.frz3.gene7"/>
    <property type="gene ID" value="MhA1_Contig1860.frz3.gene7"/>
</dbReference>
<protein>
    <submittedName>
        <fullName evidence="2">Uncharacterized protein</fullName>
    </submittedName>
</protein>
<reference evidence="2" key="1">
    <citation type="submission" date="2016-11" db="UniProtKB">
        <authorList>
            <consortium name="WormBaseParasite"/>
        </authorList>
    </citation>
    <scope>IDENTIFICATION</scope>
</reference>
<dbReference type="Proteomes" id="UP000095281">
    <property type="component" value="Unplaced"/>
</dbReference>
<name>A0A1I8BBP6_MELHA</name>
<dbReference type="AlphaFoldDB" id="A0A1I8BBP6"/>
<sequence>MIKLLFDDQPIKFQCNITKLLLYKGDYDNQALEVVKDNLVISDMLSFRFIWVAFTSLYDVDEYIFLNFLLNGGAKIPLASIYYIDSAIELHNEVIKFAETSMDCSKMVNSIEFQRLKWVMPKFSSRVKLIKQKEYIKAGNPHITIKYETTNLYNSNLVFLINIWKEVSSESIQRFKIQKTTRFY</sequence>
<keyword evidence="1" id="KW-1185">Reference proteome</keyword>
<evidence type="ECO:0000313" key="2">
    <source>
        <dbReference type="WBParaSite" id="MhA1_Contig1860.frz3.gene7"/>
    </source>
</evidence>
<accession>A0A1I8BBP6</accession>
<proteinExistence type="predicted"/>
<evidence type="ECO:0000313" key="1">
    <source>
        <dbReference type="Proteomes" id="UP000095281"/>
    </source>
</evidence>